<keyword evidence="2" id="KW-1185">Reference proteome</keyword>
<dbReference type="Proteomes" id="UP000002949">
    <property type="component" value="Unassembled WGS sequence"/>
</dbReference>
<organism evidence="1 2">
    <name type="scientific">Mesorhizobium amorphae CCNWGS0123</name>
    <dbReference type="NCBI Taxonomy" id="1082933"/>
    <lineage>
        <taxon>Bacteria</taxon>
        <taxon>Pseudomonadati</taxon>
        <taxon>Pseudomonadota</taxon>
        <taxon>Alphaproteobacteria</taxon>
        <taxon>Hyphomicrobiales</taxon>
        <taxon>Phyllobacteriaceae</taxon>
        <taxon>Mesorhizobium</taxon>
    </lineage>
</organism>
<sequence>MKPLPTVAFCSGVKKDQPHAGIVGKKMKIRDTPAGQFYHGHMIWKLRARQQTFHEFKLLGNRLTNAK</sequence>
<evidence type="ECO:0000313" key="2">
    <source>
        <dbReference type="Proteomes" id="UP000002949"/>
    </source>
</evidence>
<proteinExistence type="predicted"/>
<evidence type="ECO:0000313" key="1">
    <source>
        <dbReference type="EMBL" id="EHH09153.1"/>
    </source>
</evidence>
<dbReference type="PATRIC" id="fig|1082933.3.peg.4934"/>
<accession>G6YGI0</accession>
<gene>
    <name evidence="1" type="ORF">MEA186_25454</name>
</gene>
<name>G6YGI0_9HYPH</name>
<dbReference type="EMBL" id="AGSN01000178">
    <property type="protein sequence ID" value="EHH09153.1"/>
    <property type="molecule type" value="Genomic_DNA"/>
</dbReference>
<reference evidence="1 2" key="1">
    <citation type="journal article" date="2012" name="J. Bacteriol.">
        <title>Draft Genome Sequence of Plant Growth-Promoting Rhizobium Mesorhizobium amorphae, Isolated from Zinc-Lead Mine Tailings.</title>
        <authorList>
            <person name="Hao X."/>
            <person name="Lin Y."/>
            <person name="Johnstone L."/>
            <person name="Baltrus D.A."/>
            <person name="Miller S.J."/>
            <person name="Wei G."/>
            <person name="Rensing C."/>
        </authorList>
    </citation>
    <scope>NUCLEOTIDE SEQUENCE [LARGE SCALE GENOMIC DNA]</scope>
    <source>
        <strain evidence="1 2">CCNWGS0123</strain>
    </source>
</reference>
<protein>
    <submittedName>
        <fullName evidence="1">Uncharacterized protein</fullName>
    </submittedName>
</protein>
<dbReference type="AlphaFoldDB" id="G6YGI0"/>